<protein>
    <submittedName>
        <fullName evidence="1">Uncharacterized protein</fullName>
    </submittedName>
</protein>
<evidence type="ECO:0000313" key="1">
    <source>
        <dbReference type="EMBL" id="CAG9955986.1"/>
    </source>
</evidence>
<sequence length="81" mass="8678">MKISVQLLLAIVFIAQALGLPSTDNGNEDLIPKGVFYAASSWEKISPAAPQSKNELELLNDEVEAIIERLPGTVVEFGPGI</sequence>
<organism evidence="1 2">
    <name type="scientific">Clonostachys rosea f. rosea IK726</name>
    <dbReference type="NCBI Taxonomy" id="1349383"/>
    <lineage>
        <taxon>Eukaryota</taxon>
        <taxon>Fungi</taxon>
        <taxon>Dikarya</taxon>
        <taxon>Ascomycota</taxon>
        <taxon>Pezizomycotina</taxon>
        <taxon>Sordariomycetes</taxon>
        <taxon>Hypocreomycetidae</taxon>
        <taxon>Hypocreales</taxon>
        <taxon>Bionectriaceae</taxon>
        <taxon>Clonostachys</taxon>
    </lineage>
</organism>
<gene>
    <name evidence="1" type="ORF">CRV2_00017659</name>
</gene>
<dbReference type="EMBL" id="CADEHS020000642">
    <property type="protein sequence ID" value="CAG9955986.1"/>
    <property type="molecule type" value="Genomic_DNA"/>
</dbReference>
<proteinExistence type="predicted"/>
<name>A0ACA9URY6_BIOOC</name>
<evidence type="ECO:0000313" key="2">
    <source>
        <dbReference type="Proteomes" id="UP000836387"/>
    </source>
</evidence>
<dbReference type="Proteomes" id="UP000836387">
    <property type="component" value="Unassembled WGS sequence"/>
</dbReference>
<comment type="caution">
    <text evidence="1">The sequence shown here is derived from an EMBL/GenBank/DDBJ whole genome shotgun (WGS) entry which is preliminary data.</text>
</comment>
<keyword evidence="2" id="KW-1185">Reference proteome</keyword>
<reference evidence="1" key="2">
    <citation type="submission" date="2021-10" db="EMBL/GenBank/DDBJ databases">
        <authorList>
            <person name="Piombo E."/>
        </authorList>
    </citation>
    <scope>NUCLEOTIDE SEQUENCE</scope>
</reference>
<accession>A0ACA9URY6</accession>
<reference evidence="1" key="1">
    <citation type="submission" date="2020-04" db="EMBL/GenBank/DDBJ databases">
        <authorList>
            <person name="Broberg M."/>
        </authorList>
    </citation>
    <scope>NUCLEOTIDE SEQUENCE</scope>
</reference>